<dbReference type="AlphaFoldDB" id="E8UXG0"/>
<dbReference type="InterPro" id="IPR027843">
    <property type="entry name" value="DUF4440"/>
</dbReference>
<organism evidence="3 4">
    <name type="scientific">Terriglobus saanensis (strain ATCC BAA-1853 / DSM 23119 / SP1PR4)</name>
    <dbReference type="NCBI Taxonomy" id="401053"/>
    <lineage>
        <taxon>Bacteria</taxon>
        <taxon>Pseudomonadati</taxon>
        <taxon>Acidobacteriota</taxon>
        <taxon>Terriglobia</taxon>
        <taxon>Terriglobales</taxon>
        <taxon>Acidobacteriaceae</taxon>
        <taxon>Terriglobus</taxon>
    </lineage>
</organism>
<evidence type="ECO:0000259" key="2">
    <source>
        <dbReference type="Pfam" id="PF14534"/>
    </source>
</evidence>
<accession>E8UXG0</accession>
<dbReference type="HOGENOM" id="CLU_124812_0_0_0"/>
<feature type="chain" id="PRO_5003228857" description="DUF4440 domain-containing protein" evidence="1">
    <location>
        <begin position="27"/>
        <end position="177"/>
    </location>
</feature>
<protein>
    <recommendedName>
        <fullName evidence="2">DUF4440 domain-containing protein</fullName>
    </recommendedName>
</protein>
<feature type="domain" description="DUF4440" evidence="2">
    <location>
        <begin position="43"/>
        <end position="150"/>
    </location>
</feature>
<evidence type="ECO:0000313" key="4">
    <source>
        <dbReference type="Proteomes" id="UP000006844"/>
    </source>
</evidence>
<evidence type="ECO:0000256" key="1">
    <source>
        <dbReference type="SAM" id="SignalP"/>
    </source>
</evidence>
<dbReference type="EMBL" id="CP002467">
    <property type="protein sequence ID" value="ADV84184.1"/>
    <property type="molecule type" value="Genomic_DNA"/>
</dbReference>
<dbReference type="STRING" id="401053.AciPR4_3430"/>
<dbReference type="Pfam" id="PF14534">
    <property type="entry name" value="DUF4440"/>
    <property type="match status" value="1"/>
</dbReference>
<keyword evidence="4" id="KW-1185">Reference proteome</keyword>
<dbReference type="InterPro" id="IPR032710">
    <property type="entry name" value="NTF2-like_dom_sf"/>
</dbReference>
<dbReference type="Gene3D" id="3.10.450.50">
    <property type="match status" value="1"/>
</dbReference>
<reference evidence="3 4" key="1">
    <citation type="journal article" date="2012" name="Stand. Genomic Sci.">
        <title>Complete genome sequence of Terriglobus saanensis type strain SP1PR4(T), an Acidobacteria from tundra soil.</title>
        <authorList>
            <person name="Rawat S.R."/>
            <person name="Mannisto M.K."/>
            <person name="Starovoytov V."/>
            <person name="Goodwin L."/>
            <person name="Nolan M."/>
            <person name="Hauser L."/>
            <person name="Land M."/>
            <person name="Davenport K.W."/>
            <person name="Woyke T."/>
            <person name="Haggblom M.M."/>
        </authorList>
    </citation>
    <scope>NUCLEOTIDE SEQUENCE</scope>
    <source>
        <strain evidence="4">ATCC BAA-1853 / DSM 23119 / SP1PR4</strain>
    </source>
</reference>
<name>E8UXG0_TERSS</name>
<feature type="signal peptide" evidence="1">
    <location>
        <begin position="1"/>
        <end position="26"/>
    </location>
</feature>
<proteinExistence type="predicted"/>
<dbReference type="eggNOG" id="COG4319">
    <property type="taxonomic scope" value="Bacteria"/>
</dbReference>
<dbReference type="KEGG" id="tsa:AciPR4_3430"/>
<gene>
    <name evidence="3" type="ordered locus">AciPR4_3430</name>
</gene>
<dbReference type="SUPFAM" id="SSF54427">
    <property type="entry name" value="NTF2-like"/>
    <property type="match status" value="1"/>
</dbReference>
<evidence type="ECO:0000313" key="3">
    <source>
        <dbReference type="EMBL" id="ADV84184.1"/>
    </source>
</evidence>
<dbReference type="RefSeq" id="WP_013569915.1">
    <property type="nucleotide sequence ID" value="NC_014963.1"/>
</dbReference>
<dbReference type="Proteomes" id="UP000006844">
    <property type="component" value="Chromosome"/>
</dbReference>
<keyword evidence="1" id="KW-0732">Signal</keyword>
<sequence>MPKFFHRRAWLTAAAAMLLVAVPSHAFLTHGKGSHKKSDTKAIQALEDQWHDALMHGDSSAMAPILADDFLGVSANGTLTDKAQYLKRVSAGRYVFRKIDVEDSKTRLHDDTAIVVSLAHIEATLEGIELAGKYRYTRVYRRIPAGGWKLINFEATRVSGAGEGDLRGGVPIKEPTH</sequence>